<dbReference type="InterPro" id="IPR028082">
    <property type="entry name" value="Peripla_BP_I"/>
</dbReference>
<evidence type="ECO:0000313" key="9">
    <source>
        <dbReference type="EMBL" id="ASY27366.1"/>
    </source>
</evidence>
<dbReference type="KEGG" id="plim:PHILAsVB114_01560"/>
<dbReference type="EMBL" id="CP016782">
    <property type="protein sequence ID" value="ASY27366.1"/>
    <property type="molecule type" value="Genomic_DNA"/>
</dbReference>
<evidence type="ECO:0000256" key="4">
    <source>
        <dbReference type="ARBA" id="ARBA00022729"/>
    </source>
</evidence>
<sequence length="351" mass="35816">MKKSIRIAALVAAATLAAGALVAPTANAATKVKAAIAYDIGGRGDKSFNDSAAAGLDRAKKTLGATVKEVTVTQGTDSEREDKLRLLAKAGYNPIVAVGFLYAGPLKKVATEFPKIQFAIVDDSSVALPNVSSLVFAEEQGSYLAGVAAALASVTGEIGYIGGVRIPLLQKFEAGFVAGVKATDKNATVDVKYVTEPPDFGGFNDPAKAKVIANGMIDKGIDVIYSAAGGSGAGNFAAAVDSAKYGNKVWTIGVDSDQYLTASAAEQKNMLTSMLKRVDNAVYDVLAAASAGKKVNDALGGGAFGRTYGLKLGGVGVSYSGGYINKYKSKIDAAAKAITAGKIKVPTTPAK</sequence>
<feature type="signal peptide" evidence="7">
    <location>
        <begin position="1"/>
        <end position="28"/>
    </location>
</feature>
<proteinExistence type="inferred from homology"/>
<comment type="similarity">
    <text evidence="2">Belongs to the BMP lipoprotein family.</text>
</comment>
<evidence type="ECO:0000256" key="3">
    <source>
        <dbReference type="ARBA" id="ARBA00022475"/>
    </source>
</evidence>
<dbReference type="InterPro" id="IPR003760">
    <property type="entry name" value="PnrA-like"/>
</dbReference>
<name>A0A249LEL0_9ACTN</name>
<dbReference type="AlphaFoldDB" id="A0A249LEL0"/>
<dbReference type="OrthoDB" id="9784230at2"/>
<evidence type="ECO:0000256" key="7">
    <source>
        <dbReference type="SAM" id="SignalP"/>
    </source>
</evidence>
<evidence type="ECO:0000256" key="6">
    <source>
        <dbReference type="ARBA" id="ARBA00023288"/>
    </source>
</evidence>
<evidence type="ECO:0000259" key="8">
    <source>
        <dbReference type="Pfam" id="PF02608"/>
    </source>
</evidence>
<dbReference type="InterPro" id="IPR050957">
    <property type="entry name" value="BMP_lipoprotein"/>
</dbReference>
<dbReference type="PANTHER" id="PTHR34296">
    <property type="entry name" value="TRANSCRIPTIONAL ACTIVATOR PROTEIN MED"/>
    <property type="match status" value="1"/>
</dbReference>
<protein>
    <submittedName>
        <fullName evidence="9">Basic membrane protein A and related proteins</fullName>
    </submittedName>
</protein>
<feature type="chain" id="PRO_5012264520" evidence="7">
    <location>
        <begin position="29"/>
        <end position="351"/>
    </location>
</feature>
<evidence type="ECO:0000313" key="10">
    <source>
        <dbReference type="Proteomes" id="UP000217221"/>
    </source>
</evidence>
<gene>
    <name evidence="9" type="ORF">PHILAsVB114_01560</name>
</gene>
<reference evidence="9 10" key="1">
    <citation type="submission" date="2016-07" db="EMBL/GenBank/DDBJ databases">
        <title>High microdiversification within the ubiquitous acI lineage of Actinobacteria.</title>
        <authorList>
            <person name="Neuenschwander S.M."/>
            <person name="Salcher M."/>
            <person name="Ghai R."/>
            <person name="Pernthaler J."/>
        </authorList>
    </citation>
    <scope>NUCLEOTIDE SEQUENCE [LARGE SCALE GENOMIC DNA]</scope>
    <source>
        <strain evidence="9">MMS-VB-114</strain>
    </source>
</reference>
<dbReference type="SUPFAM" id="SSF53822">
    <property type="entry name" value="Periplasmic binding protein-like I"/>
    <property type="match status" value="1"/>
</dbReference>
<keyword evidence="4 7" id="KW-0732">Signal</keyword>
<dbReference type="Proteomes" id="UP000217221">
    <property type="component" value="Chromosome"/>
</dbReference>
<dbReference type="GO" id="GO:0005886">
    <property type="term" value="C:plasma membrane"/>
    <property type="evidence" value="ECO:0007669"/>
    <property type="project" value="UniProtKB-SubCell"/>
</dbReference>
<keyword evidence="10" id="KW-1185">Reference proteome</keyword>
<feature type="domain" description="ABC transporter substrate-binding protein PnrA-like" evidence="8">
    <location>
        <begin position="39"/>
        <end position="346"/>
    </location>
</feature>
<comment type="subcellular location">
    <subcellularLocation>
        <location evidence="1">Cell membrane</location>
        <topology evidence="1">Lipid-anchor</topology>
    </subcellularLocation>
</comment>
<keyword evidence="6" id="KW-0449">Lipoprotein</keyword>
<organism evidence="9 10">
    <name type="scientific">Candidatus Planktophila limnetica</name>
    <dbReference type="NCBI Taxonomy" id="573600"/>
    <lineage>
        <taxon>Bacteria</taxon>
        <taxon>Bacillati</taxon>
        <taxon>Actinomycetota</taxon>
        <taxon>Actinomycetes</taxon>
        <taxon>Candidatus Nanopelagicales</taxon>
        <taxon>Candidatus Nanopelagicaceae</taxon>
        <taxon>Candidatus Planktophila</taxon>
    </lineage>
</organism>
<dbReference type="RefSeq" id="WP_095697656.1">
    <property type="nucleotide sequence ID" value="NZ_CP016782.1"/>
</dbReference>
<evidence type="ECO:0000256" key="5">
    <source>
        <dbReference type="ARBA" id="ARBA00023136"/>
    </source>
</evidence>
<accession>A0A249LEL0</accession>
<dbReference type="PANTHER" id="PTHR34296:SF2">
    <property type="entry name" value="ABC TRANSPORTER GUANOSINE-BINDING PROTEIN NUPN"/>
    <property type="match status" value="1"/>
</dbReference>
<evidence type="ECO:0000256" key="2">
    <source>
        <dbReference type="ARBA" id="ARBA00008610"/>
    </source>
</evidence>
<evidence type="ECO:0000256" key="1">
    <source>
        <dbReference type="ARBA" id="ARBA00004193"/>
    </source>
</evidence>
<keyword evidence="5" id="KW-0472">Membrane</keyword>
<keyword evidence="3" id="KW-1003">Cell membrane</keyword>
<dbReference type="Pfam" id="PF02608">
    <property type="entry name" value="Bmp"/>
    <property type="match status" value="1"/>
</dbReference>
<dbReference type="Gene3D" id="3.40.50.2300">
    <property type="match status" value="2"/>
</dbReference>
<dbReference type="CDD" id="cd06354">
    <property type="entry name" value="PBP1_PrnA-like"/>
    <property type="match status" value="1"/>
</dbReference>